<dbReference type="HOGENOM" id="CLU_1111604_0_0_1"/>
<dbReference type="InParanoid" id="F4RVY9"/>
<dbReference type="VEuPathDB" id="FungiDB:MELLADRAFT_109280"/>
<keyword evidence="4" id="KW-1185">Reference proteome</keyword>
<keyword evidence="2" id="KW-0732">Signal</keyword>
<dbReference type="EMBL" id="GL883124">
    <property type="protein sequence ID" value="EGG03443.1"/>
    <property type="molecule type" value="Genomic_DNA"/>
</dbReference>
<proteinExistence type="predicted"/>
<evidence type="ECO:0000313" key="3">
    <source>
        <dbReference type="EMBL" id="EGG03443.1"/>
    </source>
</evidence>
<dbReference type="OrthoDB" id="2500527at2759"/>
<dbReference type="AlphaFoldDB" id="F4RVY9"/>
<dbReference type="RefSeq" id="XP_007413237.1">
    <property type="nucleotide sequence ID" value="XM_007413175.1"/>
</dbReference>
<reference evidence="4" key="1">
    <citation type="journal article" date="2011" name="Proc. Natl. Acad. Sci. U.S.A.">
        <title>Obligate biotrophy features unraveled by the genomic analysis of rust fungi.</title>
        <authorList>
            <person name="Duplessis S."/>
            <person name="Cuomo C.A."/>
            <person name="Lin Y.-C."/>
            <person name="Aerts A."/>
            <person name="Tisserant E."/>
            <person name="Veneault-Fourrey C."/>
            <person name="Joly D.L."/>
            <person name="Hacquard S."/>
            <person name="Amselem J."/>
            <person name="Cantarel B.L."/>
            <person name="Chiu R."/>
            <person name="Coutinho P.M."/>
            <person name="Feau N."/>
            <person name="Field M."/>
            <person name="Frey P."/>
            <person name="Gelhaye E."/>
            <person name="Goldberg J."/>
            <person name="Grabherr M.G."/>
            <person name="Kodira C.D."/>
            <person name="Kohler A."/>
            <person name="Kuees U."/>
            <person name="Lindquist E.A."/>
            <person name="Lucas S.M."/>
            <person name="Mago R."/>
            <person name="Mauceli E."/>
            <person name="Morin E."/>
            <person name="Murat C."/>
            <person name="Pangilinan J.L."/>
            <person name="Park R."/>
            <person name="Pearson M."/>
            <person name="Quesneville H."/>
            <person name="Rouhier N."/>
            <person name="Sakthikumar S."/>
            <person name="Salamov A.A."/>
            <person name="Schmutz J."/>
            <person name="Selles B."/>
            <person name="Shapiro H."/>
            <person name="Tanguay P."/>
            <person name="Tuskan G.A."/>
            <person name="Henrissat B."/>
            <person name="Van de Peer Y."/>
            <person name="Rouze P."/>
            <person name="Ellis J.G."/>
            <person name="Dodds P.N."/>
            <person name="Schein J.E."/>
            <person name="Zhong S."/>
            <person name="Hamelin R.C."/>
            <person name="Grigoriev I.V."/>
            <person name="Szabo L.J."/>
            <person name="Martin F."/>
        </authorList>
    </citation>
    <scope>NUCLEOTIDE SEQUENCE [LARGE SCALE GENOMIC DNA]</scope>
    <source>
        <strain evidence="4">98AG31 / pathotype 3-4-7</strain>
    </source>
</reference>
<feature type="signal peptide" evidence="2">
    <location>
        <begin position="1"/>
        <end position="20"/>
    </location>
</feature>
<dbReference type="Proteomes" id="UP000001072">
    <property type="component" value="Unassembled WGS sequence"/>
</dbReference>
<evidence type="ECO:0000256" key="1">
    <source>
        <dbReference type="SAM" id="MobiDB-lite"/>
    </source>
</evidence>
<dbReference type="KEGG" id="mlr:MELLADRAFT_109280"/>
<feature type="compositionally biased region" description="Acidic residues" evidence="1">
    <location>
        <begin position="188"/>
        <end position="200"/>
    </location>
</feature>
<sequence length="250" mass="27875">MPSLMKYLSVLFPLVSLALSLAIPNGGPIFSSRKDTVEYENLFDRESRLENDAIDILSQQLNNPTRLSDNIVERVLKIIIDSHLRRTLYREKMVERVPSDTVINTPGVEYIAGLGARYMEKLIHHARQIKSDDVNLVEAAELLGKIEDDQSRIEAVDDLIFSMAVPSHEDSVSTPTPCAETPSIENQNEAEPEAVDDGQDSDGSVGLVFAESPSKDTNIINKKEYEVSSTSTTSPDEFEEYKTEVIASWE</sequence>
<accession>F4RVY9</accession>
<evidence type="ECO:0000313" key="4">
    <source>
        <dbReference type="Proteomes" id="UP000001072"/>
    </source>
</evidence>
<gene>
    <name evidence="3" type="ORF">MELLADRAFT_109280</name>
</gene>
<evidence type="ECO:0000256" key="2">
    <source>
        <dbReference type="SAM" id="SignalP"/>
    </source>
</evidence>
<feature type="chain" id="PRO_5003318033" evidence="2">
    <location>
        <begin position="21"/>
        <end position="250"/>
    </location>
</feature>
<name>F4RVY9_MELLP</name>
<organism evidence="4">
    <name type="scientific">Melampsora larici-populina (strain 98AG31 / pathotype 3-4-7)</name>
    <name type="common">Poplar leaf rust fungus</name>
    <dbReference type="NCBI Taxonomy" id="747676"/>
    <lineage>
        <taxon>Eukaryota</taxon>
        <taxon>Fungi</taxon>
        <taxon>Dikarya</taxon>
        <taxon>Basidiomycota</taxon>
        <taxon>Pucciniomycotina</taxon>
        <taxon>Pucciniomycetes</taxon>
        <taxon>Pucciniales</taxon>
        <taxon>Melampsoraceae</taxon>
        <taxon>Melampsora</taxon>
    </lineage>
</organism>
<feature type="region of interest" description="Disordered" evidence="1">
    <location>
        <begin position="167"/>
        <end position="250"/>
    </location>
</feature>
<dbReference type="GeneID" id="18923714"/>
<protein>
    <submittedName>
        <fullName evidence="3">Secreted protein</fullName>
    </submittedName>
</protein>